<feature type="region of interest" description="Disordered" evidence="1">
    <location>
        <begin position="1"/>
        <end position="62"/>
    </location>
</feature>
<protein>
    <submittedName>
        <fullName evidence="2">Uncharacterized protein</fullName>
    </submittedName>
</protein>
<feature type="compositionally biased region" description="Polar residues" evidence="1">
    <location>
        <begin position="1"/>
        <end position="11"/>
    </location>
</feature>
<accession>A0A9N9UA64</accession>
<dbReference type="Proteomes" id="UP000754883">
    <property type="component" value="Unassembled WGS sequence"/>
</dbReference>
<feature type="compositionally biased region" description="Basic residues" evidence="1">
    <location>
        <begin position="39"/>
        <end position="51"/>
    </location>
</feature>
<dbReference type="EMBL" id="CABFNO020001340">
    <property type="protein sequence ID" value="CAG9982611.1"/>
    <property type="molecule type" value="Genomic_DNA"/>
</dbReference>
<evidence type="ECO:0000256" key="1">
    <source>
        <dbReference type="SAM" id="MobiDB-lite"/>
    </source>
</evidence>
<comment type="caution">
    <text evidence="2">The sequence shown here is derived from an EMBL/GenBank/DDBJ whole genome shotgun (WGS) entry which is preliminary data.</text>
</comment>
<proteinExistence type="predicted"/>
<feature type="compositionally biased region" description="Basic and acidic residues" evidence="1">
    <location>
        <begin position="52"/>
        <end position="62"/>
    </location>
</feature>
<keyword evidence="3" id="KW-1185">Reference proteome</keyword>
<name>A0A9N9UA64_9HYPO</name>
<gene>
    <name evidence="2" type="ORF">CBYS24578_00013347</name>
</gene>
<evidence type="ECO:0000313" key="3">
    <source>
        <dbReference type="Proteomes" id="UP000754883"/>
    </source>
</evidence>
<dbReference type="AlphaFoldDB" id="A0A9N9UA64"/>
<reference evidence="2" key="1">
    <citation type="submission" date="2021-10" db="EMBL/GenBank/DDBJ databases">
        <authorList>
            <person name="Piombo E."/>
        </authorList>
    </citation>
    <scope>NUCLEOTIDE SEQUENCE</scope>
</reference>
<evidence type="ECO:0000313" key="2">
    <source>
        <dbReference type="EMBL" id="CAG9982611.1"/>
    </source>
</evidence>
<sequence>MRVPRVNTTMAKRSAHRSDGEATMAQATTPAPPKEDNTRKRKRRKRNKRAKKNDEAKINDEA</sequence>
<organism evidence="2 3">
    <name type="scientific">Clonostachys byssicola</name>
    <dbReference type="NCBI Taxonomy" id="160290"/>
    <lineage>
        <taxon>Eukaryota</taxon>
        <taxon>Fungi</taxon>
        <taxon>Dikarya</taxon>
        <taxon>Ascomycota</taxon>
        <taxon>Pezizomycotina</taxon>
        <taxon>Sordariomycetes</taxon>
        <taxon>Hypocreomycetidae</taxon>
        <taxon>Hypocreales</taxon>
        <taxon>Bionectriaceae</taxon>
        <taxon>Clonostachys</taxon>
    </lineage>
</organism>